<comment type="catalytic activity">
    <reaction evidence="7">
        <text>a 2'-deoxycytidine in DNA + S-adenosyl-L-methionine = an N(4)-methyl-2'-deoxycytidine in DNA + S-adenosyl-L-homocysteine + H(+)</text>
        <dbReference type="Rhea" id="RHEA:16857"/>
        <dbReference type="Rhea" id="RHEA-COMP:11369"/>
        <dbReference type="Rhea" id="RHEA-COMP:13674"/>
        <dbReference type="ChEBI" id="CHEBI:15378"/>
        <dbReference type="ChEBI" id="CHEBI:57856"/>
        <dbReference type="ChEBI" id="CHEBI:59789"/>
        <dbReference type="ChEBI" id="CHEBI:85452"/>
        <dbReference type="ChEBI" id="CHEBI:137933"/>
        <dbReference type="EC" id="2.1.1.113"/>
    </reaction>
</comment>
<dbReference type="AlphaFoldDB" id="A0A2M9XAQ3"/>
<gene>
    <name evidence="10" type="ORF">CH357_14375</name>
</gene>
<protein>
    <recommendedName>
        <fullName evidence="8">Methyltransferase</fullName>
        <ecNumber evidence="8">2.1.1.-</ecNumber>
    </recommendedName>
</protein>
<dbReference type="GO" id="GO:0008170">
    <property type="term" value="F:N-methyltransferase activity"/>
    <property type="evidence" value="ECO:0007669"/>
    <property type="project" value="InterPro"/>
</dbReference>
<evidence type="ECO:0000256" key="2">
    <source>
        <dbReference type="ARBA" id="ARBA00022603"/>
    </source>
</evidence>
<keyword evidence="11" id="KW-1185">Reference proteome</keyword>
<name>A0A2M9XAQ3_9LEPT</name>
<reference evidence="10 11" key="1">
    <citation type="submission" date="2017-07" db="EMBL/GenBank/DDBJ databases">
        <title>Leptospira spp. isolated from tropical soils.</title>
        <authorList>
            <person name="Thibeaux R."/>
            <person name="Iraola G."/>
            <person name="Ferres I."/>
            <person name="Bierque E."/>
            <person name="Girault D."/>
            <person name="Soupe-Gilbert M.-E."/>
            <person name="Picardeau M."/>
            <person name="Goarant C."/>
        </authorList>
    </citation>
    <scope>NUCLEOTIDE SEQUENCE [LARGE SCALE GENOMIC DNA]</scope>
    <source>
        <strain evidence="10 11">MCA1-C-A1</strain>
    </source>
</reference>
<dbReference type="GO" id="GO:0003677">
    <property type="term" value="F:DNA binding"/>
    <property type="evidence" value="ECO:0007669"/>
    <property type="project" value="UniProtKB-KW"/>
</dbReference>
<comment type="caution">
    <text evidence="10">The sequence shown here is derived from an EMBL/GenBank/DDBJ whole genome shotgun (WGS) entry which is preliminary data.</text>
</comment>
<accession>A0A2M9XAQ3</accession>
<evidence type="ECO:0000256" key="3">
    <source>
        <dbReference type="ARBA" id="ARBA00022679"/>
    </source>
</evidence>
<dbReference type="PROSITE" id="PS00093">
    <property type="entry name" value="N4_MTASE"/>
    <property type="match status" value="1"/>
</dbReference>
<evidence type="ECO:0000313" key="11">
    <source>
        <dbReference type="Proteomes" id="UP000232196"/>
    </source>
</evidence>
<dbReference type="GO" id="GO:0032259">
    <property type="term" value="P:methylation"/>
    <property type="evidence" value="ECO:0007669"/>
    <property type="project" value="UniProtKB-KW"/>
</dbReference>
<dbReference type="OrthoDB" id="9773571at2"/>
<sequence>MKDILVPETSHILYNSDSRKMDKLSDESVNLVLTSPPYPMVEMWDDLFKSWDKNTKNALAKNLGNDAFEAMHLQLDRVWGECFRVLKEGGILLVNIGDATRSIGGEFSLFSNHSRILQACRNFGFTSLPDILWRKQTNSPTKFMGSGMYPVGAYVTYEHEYILVLRKGGLRKYSKSETEIRRNSAFFWEERNVWFSDVWDLKGERQIFKDVGASRERTAAFPLDFAYRLVNMFSIKGDAVLDPFLGTGTTSLAALLSSRNSIGYDVDPGILEIARKKLLSAVNVSSTILQNRLQSHLDFILDRKKQKKEISHKNKYYGFPVITSQETELTFESVDSSYENEHFSLKAYYSRFNLQNSSKK</sequence>
<proteinExistence type="inferred from homology"/>
<evidence type="ECO:0000256" key="5">
    <source>
        <dbReference type="ARBA" id="ARBA00022747"/>
    </source>
</evidence>
<dbReference type="InterPro" id="IPR029063">
    <property type="entry name" value="SAM-dependent_MTases_sf"/>
</dbReference>
<comment type="similarity">
    <text evidence="1">Belongs to the N(4)/N(6)-methyltransferase family. N(4) subfamily.</text>
</comment>
<dbReference type="EC" id="2.1.1.-" evidence="8"/>
<keyword evidence="4" id="KW-0949">S-adenosyl-L-methionine</keyword>
<dbReference type="PRINTS" id="PR00508">
    <property type="entry name" value="S21N4MTFRASE"/>
</dbReference>
<keyword evidence="2 10" id="KW-0489">Methyltransferase</keyword>
<dbReference type="SUPFAM" id="SSF53335">
    <property type="entry name" value="S-adenosyl-L-methionine-dependent methyltransferases"/>
    <property type="match status" value="1"/>
</dbReference>
<dbReference type="GO" id="GO:0015667">
    <property type="term" value="F:site-specific DNA-methyltransferase (cytosine-N4-specific) activity"/>
    <property type="evidence" value="ECO:0007669"/>
    <property type="project" value="UniProtKB-EC"/>
</dbReference>
<evidence type="ECO:0000256" key="4">
    <source>
        <dbReference type="ARBA" id="ARBA00022691"/>
    </source>
</evidence>
<dbReference type="InterPro" id="IPR017985">
    <property type="entry name" value="MeTrfase_CN4_CS"/>
</dbReference>
<dbReference type="Gene3D" id="3.40.50.150">
    <property type="entry name" value="Vaccinia Virus protein VP39"/>
    <property type="match status" value="1"/>
</dbReference>
<evidence type="ECO:0000259" key="9">
    <source>
        <dbReference type="Pfam" id="PF01555"/>
    </source>
</evidence>
<organism evidence="10 11">
    <name type="scientific">Leptospira hartskeerlii</name>
    <dbReference type="NCBI Taxonomy" id="2023177"/>
    <lineage>
        <taxon>Bacteria</taxon>
        <taxon>Pseudomonadati</taxon>
        <taxon>Spirochaetota</taxon>
        <taxon>Spirochaetia</taxon>
        <taxon>Leptospirales</taxon>
        <taxon>Leptospiraceae</taxon>
        <taxon>Leptospira</taxon>
    </lineage>
</organism>
<feature type="domain" description="DNA methylase N-4/N-6" evidence="9">
    <location>
        <begin position="29"/>
        <end position="275"/>
    </location>
</feature>
<dbReference type="Proteomes" id="UP000232196">
    <property type="component" value="Unassembled WGS sequence"/>
</dbReference>
<keyword evidence="5" id="KW-0680">Restriction system</keyword>
<evidence type="ECO:0000256" key="6">
    <source>
        <dbReference type="ARBA" id="ARBA00023125"/>
    </source>
</evidence>
<evidence type="ECO:0000256" key="1">
    <source>
        <dbReference type="ARBA" id="ARBA00010203"/>
    </source>
</evidence>
<keyword evidence="6" id="KW-0238">DNA-binding</keyword>
<dbReference type="GO" id="GO:0009307">
    <property type="term" value="P:DNA restriction-modification system"/>
    <property type="evidence" value="ECO:0007669"/>
    <property type="project" value="UniProtKB-KW"/>
</dbReference>
<keyword evidence="3 10" id="KW-0808">Transferase</keyword>
<evidence type="ECO:0000256" key="7">
    <source>
        <dbReference type="ARBA" id="ARBA00049120"/>
    </source>
</evidence>
<dbReference type="RefSeq" id="WP_100707462.1">
    <property type="nucleotide sequence ID" value="NZ_NPDL01000006.1"/>
</dbReference>
<dbReference type="InterPro" id="IPR001091">
    <property type="entry name" value="RM_Methyltransferase"/>
</dbReference>
<dbReference type="InterPro" id="IPR002941">
    <property type="entry name" value="DNA_methylase_N4/N6"/>
</dbReference>
<dbReference type="EMBL" id="NPDN01000007">
    <property type="protein sequence ID" value="PJZ24768.1"/>
    <property type="molecule type" value="Genomic_DNA"/>
</dbReference>
<dbReference type="Pfam" id="PF01555">
    <property type="entry name" value="N6_N4_Mtase"/>
    <property type="match status" value="1"/>
</dbReference>
<evidence type="ECO:0000256" key="8">
    <source>
        <dbReference type="RuleBase" id="RU362026"/>
    </source>
</evidence>
<evidence type="ECO:0000313" key="10">
    <source>
        <dbReference type="EMBL" id="PJZ24768.1"/>
    </source>
</evidence>